<dbReference type="InterPro" id="IPR018669">
    <property type="entry name" value="Toxin_HigB"/>
</dbReference>
<dbReference type="Pfam" id="PF09907">
    <property type="entry name" value="HigB_toxin"/>
    <property type="match status" value="1"/>
</dbReference>
<evidence type="ECO:0000313" key="1">
    <source>
        <dbReference type="EMBL" id="SJM35592.1"/>
    </source>
</evidence>
<dbReference type="AlphaFoldDB" id="A0A2P9AWV3"/>
<keyword evidence="2" id="KW-1185">Reference proteome</keyword>
<dbReference type="GO" id="GO:0004519">
    <property type="term" value="F:endonuclease activity"/>
    <property type="evidence" value="ECO:0007669"/>
    <property type="project" value="InterPro"/>
</dbReference>
<evidence type="ECO:0008006" key="3">
    <source>
        <dbReference type="Google" id="ProtNLM"/>
    </source>
</evidence>
<dbReference type="Proteomes" id="UP000245698">
    <property type="component" value="Unassembled WGS sequence"/>
</dbReference>
<name>A0A2P9AWV3_9HYPH</name>
<sequence length="107" mass="12339">MRIIARHTLREFVDRLERHRDQPAVKAALDAWFDEVSKADWKSSADVKRLYATASIVSAKRIVFNIKGNAYRLVVAVDFEKSIVWIKWIGAHGAYDRIDVMEVKHGD</sequence>
<dbReference type="GO" id="GO:0003723">
    <property type="term" value="F:RNA binding"/>
    <property type="evidence" value="ECO:0007669"/>
    <property type="project" value="InterPro"/>
</dbReference>
<proteinExistence type="predicted"/>
<dbReference type="GO" id="GO:0110001">
    <property type="term" value="C:toxin-antitoxin complex"/>
    <property type="evidence" value="ECO:0007669"/>
    <property type="project" value="InterPro"/>
</dbReference>
<dbReference type="RefSeq" id="WP_123151797.1">
    <property type="nucleotide sequence ID" value="NZ_FUIG01000093.1"/>
</dbReference>
<protein>
    <recommendedName>
        <fullName evidence="3">Toxin RelE</fullName>
    </recommendedName>
</protein>
<evidence type="ECO:0000313" key="2">
    <source>
        <dbReference type="Proteomes" id="UP000245698"/>
    </source>
</evidence>
<gene>
    <name evidence="1" type="ORF">BQ8482_800015</name>
</gene>
<organism evidence="1 2">
    <name type="scientific">Mesorhizobium delmotii</name>
    <dbReference type="NCBI Taxonomy" id="1631247"/>
    <lineage>
        <taxon>Bacteria</taxon>
        <taxon>Pseudomonadati</taxon>
        <taxon>Pseudomonadota</taxon>
        <taxon>Alphaproteobacteria</taxon>
        <taxon>Hyphomicrobiales</taxon>
        <taxon>Phyllobacteriaceae</taxon>
        <taxon>Mesorhizobium</taxon>
    </lineage>
</organism>
<accession>A0A2P9AWV3</accession>
<reference evidence="2" key="1">
    <citation type="submission" date="2016-12" db="EMBL/GenBank/DDBJ databases">
        <authorList>
            <person name="Brunel B."/>
        </authorList>
    </citation>
    <scope>NUCLEOTIDE SEQUENCE [LARGE SCALE GENOMIC DNA]</scope>
</reference>
<dbReference type="EMBL" id="FUIG01000093">
    <property type="protein sequence ID" value="SJM35592.1"/>
    <property type="molecule type" value="Genomic_DNA"/>
</dbReference>